<dbReference type="CDD" id="cd00009">
    <property type="entry name" value="AAA"/>
    <property type="match status" value="1"/>
</dbReference>
<dbReference type="SUPFAM" id="SSF52172">
    <property type="entry name" value="CheY-like"/>
    <property type="match status" value="1"/>
</dbReference>
<dbReference type="Pfam" id="PF00072">
    <property type="entry name" value="Response_reg"/>
    <property type="match status" value="1"/>
</dbReference>
<dbReference type="InterPro" id="IPR027417">
    <property type="entry name" value="P-loop_NTPase"/>
</dbReference>
<protein>
    <recommendedName>
        <fullName evidence="1">Stage 0 sporulation protein A homolog</fullName>
    </recommendedName>
</protein>
<name>A0A1G5RYV7_9FIRM</name>
<dbReference type="Pfam" id="PF00158">
    <property type="entry name" value="Sigma54_activat"/>
    <property type="match status" value="1"/>
</dbReference>
<dbReference type="Gene3D" id="3.40.50.300">
    <property type="entry name" value="P-loop containing nucleotide triphosphate hydrolases"/>
    <property type="match status" value="1"/>
</dbReference>
<evidence type="ECO:0000256" key="3">
    <source>
        <dbReference type="ARBA" id="ARBA00022840"/>
    </source>
</evidence>
<keyword evidence="3" id="KW-0067">ATP-binding</keyword>
<dbReference type="Pfam" id="PF25601">
    <property type="entry name" value="AAA_lid_14"/>
    <property type="match status" value="1"/>
</dbReference>
<evidence type="ECO:0000256" key="4">
    <source>
        <dbReference type="ARBA" id="ARBA00023015"/>
    </source>
</evidence>
<proteinExistence type="predicted"/>
<dbReference type="InterPro" id="IPR009057">
    <property type="entry name" value="Homeodomain-like_sf"/>
</dbReference>
<dbReference type="STRING" id="1120920.SAMN03080599_01552"/>
<evidence type="ECO:0000259" key="9">
    <source>
        <dbReference type="PROSITE" id="PS50045"/>
    </source>
</evidence>
<dbReference type="Pfam" id="PF02954">
    <property type="entry name" value="HTH_8"/>
    <property type="match status" value="1"/>
</dbReference>
<organism evidence="11 12">
    <name type="scientific">Acidaminobacter hydrogenoformans DSM 2784</name>
    <dbReference type="NCBI Taxonomy" id="1120920"/>
    <lineage>
        <taxon>Bacteria</taxon>
        <taxon>Bacillati</taxon>
        <taxon>Bacillota</taxon>
        <taxon>Clostridia</taxon>
        <taxon>Peptostreptococcales</taxon>
        <taxon>Acidaminobacteraceae</taxon>
        <taxon>Acidaminobacter</taxon>
    </lineage>
</organism>
<feature type="domain" description="Sigma-54 factor interaction" evidence="9">
    <location>
        <begin position="150"/>
        <end position="379"/>
    </location>
</feature>
<evidence type="ECO:0000313" key="11">
    <source>
        <dbReference type="EMBL" id="SCZ79028.1"/>
    </source>
</evidence>
<dbReference type="InterPro" id="IPR058031">
    <property type="entry name" value="AAA_lid_NorR"/>
</dbReference>
<evidence type="ECO:0000256" key="6">
    <source>
        <dbReference type="ARBA" id="ARBA00024867"/>
    </source>
</evidence>
<dbReference type="InterPro" id="IPR025944">
    <property type="entry name" value="Sigma_54_int_dom_CS"/>
</dbReference>
<evidence type="ECO:0000256" key="1">
    <source>
        <dbReference type="ARBA" id="ARBA00018672"/>
    </source>
</evidence>
<dbReference type="FunFam" id="3.40.50.300:FF:000006">
    <property type="entry name" value="DNA-binding transcriptional regulator NtrC"/>
    <property type="match status" value="1"/>
</dbReference>
<gene>
    <name evidence="11" type="ORF">SAMN03080599_01552</name>
</gene>
<dbReference type="InterPro" id="IPR003593">
    <property type="entry name" value="AAA+_ATPase"/>
</dbReference>
<evidence type="ECO:0000259" key="10">
    <source>
        <dbReference type="PROSITE" id="PS50110"/>
    </source>
</evidence>
<dbReference type="RefSeq" id="WP_092590329.1">
    <property type="nucleotide sequence ID" value="NZ_FMWL01000006.1"/>
</dbReference>
<keyword evidence="7" id="KW-0597">Phosphoprotein</keyword>
<dbReference type="PRINTS" id="PR01590">
    <property type="entry name" value="HTHFIS"/>
</dbReference>
<feature type="modified residue" description="4-aspartylphosphate" evidence="7">
    <location>
        <position position="51"/>
    </location>
</feature>
<comment type="function">
    <text evidence="6">May play the central regulatory role in sporulation. It may be an element of the effector pathway responsible for the activation of sporulation genes in response to nutritional stress. Spo0A may act in concert with spo0H (a sigma factor) to control the expression of some genes that are critical to the sporulation process.</text>
</comment>
<evidence type="ECO:0000256" key="2">
    <source>
        <dbReference type="ARBA" id="ARBA00022741"/>
    </source>
</evidence>
<evidence type="ECO:0000256" key="7">
    <source>
        <dbReference type="PROSITE-ProRule" id="PRU00169"/>
    </source>
</evidence>
<dbReference type="AlphaFoldDB" id="A0A1G5RYV7"/>
<dbReference type="SUPFAM" id="SSF52540">
    <property type="entry name" value="P-loop containing nucleoside triphosphate hydrolases"/>
    <property type="match status" value="1"/>
</dbReference>
<dbReference type="GO" id="GO:0000160">
    <property type="term" value="P:phosphorelay signal transduction system"/>
    <property type="evidence" value="ECO:0007669"/>
    <property type="project" value="InterPro"/>
</dbReference>
<dbReference type="PROSITE" id="PS00675">
    <property type="entry name" value="SIGMA54_INTERACT_1"/>
    <property type="match status" value="1"/>
</dbReference>
<dbReference type="Gene3D" id="1.10.8.60">
    <property type="match status" value="1"/>
</dbReference>
<dbReference type="PROSITE" id="PS50045">
    <property type="entry name" value="SIGMA54_INTERACT_4"/>
    <property type="match status" value="1"/>
</dbReference>
<dbReference type="Gene3D" id="1.10.10.60">
    <property type="entry name" value="Homeodomain-like"/>
    <property type="match status" value="1"/>
</dbReference>
<dbReference type="OrthoDB" id="9803970at2"/>
<dbReference type="SUPFAM" id="SSF46689">
    <property type="entry name" value="Homeodomain-like"/>
    <property type="match status" value="1"/>
</dbReference>
<dbReference type="GO" id="GO:0006355">
    <property type="term" value="P:regulation of DNA-templated transcription"/>
    <property type="evidence" value="ECO:0007669"/>
    <property type="project" value="InterPro"/>
</dbReference>
<evidence type="ECO:0000256" key="5">
    <source>
        <dbReference type="ARBA" id="ARBA00023163"/>
    </source>
</evidence>
<accession>A0A1G5RYV7</accession>
<sequence>MKRLLIVDDERTILTALRYALEDLYEIDVADSAETAFEILEAHSVDLVLLDQRLGDVDGLDVIRTLHAKKPEIMIIAMTAYGSIESSIKAMQSGAYHYVTKPLDIQSLTVMINKALEFRSAGAGTGADSRLGSAGRPGGPSAGSEEPRMLIADSASMRYVFDVIDRVKDLDINVLITGESGTGKELIARAIHDRSNRAKHSFQALNCAAIPLNLLESELFGYEKGAFTGAHQKMKGKFELAHQGTIFLDEIGDLDLTLQAKLLRVIQEKKVTPLGSEKSIEVNFRLITATNRNLAEAVRKGLFRDDLFFRLNVVAIEVPPLRKRKEDIPLLCQHFLEIYSKRFGKVVSGISQAAIEALESYDFPGNVRELQNIIERAVALSMDPIIQLSDLPGDITGISVYKSSRELVPVYVGERLDEVERRLIEATLKHCEGNRRKTANLLGLSERHLYNKIKEFGLGEG</sequence>
<dbReference type="Gene3D" id="3.40.50.2300">
    <property type="match status" value="1"/>
</dbReference>
<keyword evidence="12" id="KW-1185">Reference proteome</keyword>
<keyword evidence="4" id="KW-0805">Transcription regulation</keyword>
<dbReference type="GO" id="GO:0043565">
    <property type="term" value="F:sequence-specific DNA binding"/>
    <property type="evidence" value="ECO:0007669"/>
    <property type="project" value="InterPro"/>
</dbReference>
<dbReference type="GO" id="GO:0005524">
    <property type="term" value="F:ATP binding"/>
    <property type="evidence" value="ECO:0007669"/>
    <property type="project" value="UniProtKB-KW"/>
</dbReference>
<feature type="region of interest" description="Disordered" evidence="8">
    <location>
        <begin position="123"/>
        <end position="146"/>
    </location>
</feature>
<dbReference type="PANTHER" id="PTHR32071">
    <property type="entry name" value="TRANSCRIPTIONAL REGULATORY PROTEIN"/>
    <property type="match status" value="1"/>
</dbReference>
<dbReference type="InterPro" id="IPR002197">
    <property type="entry name" value="HTH_Fis"/>
</dbReference>
<dbReference type="SMART" id="SM00448">
    <property type="entry name" value="REC"/>
    <property type="match status" value="1"/>
</dbReference>
<dbReference type="InterPro" id="IPR002078">
    <property type="entry name" value="Sigma_54_int"/>
</dbReference>
<evidence type="ECO:0000256" key="8">
    <source>
        <dbReference type="SAM" id="MobiDB-lite"/>
    </source>
</evidence>
<keyword evidence="2" id="KW-0547">Nucleotide-binding</keyword>
<dbReference type="PROSITE" id="PS00688">
    <property type="entry name" value="SIGMA54_INTERACT_3"/>
    <property type="match status" value="1"/>
</dbReference>
<dbReference type="Proteomes" id="UP000199208">
    <property type="component" value="Unassembled WGS sequence"/>
</dbReference>
<evidence type="ECO:0000313" key="12">
    <source>
        <dbReference type="Proteomes" id="UP000199208"/>
    </source>
</evidence>
<reference evidence="11 12" key="1">
    <citation type="submission" date="2016-10" db="EMBL/GenBank/DDBJ databases">
        <authorList>
            <person name="de Groot N.N."/>
        </authorList>
    </citation>
    <scope>NUCLEOTIDE SEQUENCE [LARGE SCALE GENOMIC DNA]</scope>
    <source>
        <strain evidence="11 12">DSM 2784</strain>
    </source>
</reference>
<feature type="domain" description="Response regulatory" evidence="10">
    <location>
        <begin position="3"/>
        <end position="116"/>
    </location>
</feature>
<dbReference type="InterPro" id="IPR025662">
    <property type="entry name" value="Sigma_54_int_dom_ATP-bd_1"/>
</dbReference>
<dbReference type="PROSITE" id="PS50110">
    <property type="entry name" value="RESPONSE_REGULATORY"/>
    <property type="match status" value="1"/>
</dbReference>
<dbReference type="SMART" id="SM00382">
    <property type="entry name" value="AAA"/>
    <property type="match status" value="1"/>
</dbReference>
<keyword evidence="5" id="KW-0804">Transcription</keyword>
<dbReference type="EMBL" id="FMWL01000006">
    <property type="protein sequence ID" value="SCZ79028.1"/>
    <property type="molecule type" value="Genomic_DNA"/>
</dbReference>
<dbReference type="InterPro" id="IPR001789">
    <property type="entry name" value="Sig_transdc_resp-reg_receiver"/>
</dbReference>
<dbReference type="InterPro" id="IPR011006">
    <property type="entry name" value="CheY-like_superfamily"/>
</dbReference>